<dbReference type="AlphaFoldDB" id="A0A0K2T9K0"/>
<name>A0A0K2T9K0_LEPSM</name>
<sequence>WNLSSKTFQRHHYFIIVHPLENIHFCCCRLPHFQKWYIEPDLSFWLE</sequence>
<reference evidence="1" key="1">
    <citation type="submission" date="2014-05" db="EMBL/GenBank/DDBJ databases">
        <authorList>
            <person name="Chronopoulou M."/>
        </authorList>
    </citation>
    <scope>NUCLEOTIDE SEQUENCE</scope>
    <source>
        <tissue evidence="1">Whole organism</tissue>
    </source>
</reference>
<proteinExistence type="predicted"/>
<protein>
    <submittedName>
        <fullName evidence="1">Uncharacterized protein</fullName>
    </submittedName>
</protein>
<dbReference type="EMBL" id="HACA01005408">
    <property type="protein sequence ID" value="CDW22769.1"/>
    <property type="molecule type" value="Transcribed_RNA"/>
</dbReference>
<accession>A0A0K2T9K0</accession>
<feature type="non-terminal residue" evidence="1">
    <location>
        <position position="1"/>
    </location>
</feature>
<evidence type="ECO:0000313" key="1">
    <source>
        <dbReference type="EMBL" id="CDW22769.1"/>
    </source>
</evidence>
<organism evidence="1">
    <name type="scientific">Lepeophtheirus salmonis</name>
    <name type="common">Salmon louse</name>
    <name type="synonym">Caligus salmonis</name>
    <dbReference type="NCBI Taxonomy" id="72036"/>
    <lineage>
        <taxon>Eukaryota</taxon>
        <taxon>Metazoa</taxon>
        <taxon>Ecdysozoa</taxon>
        <taxon>Arthropoda</taxon>
        <taxon>Crustacea</taxon>
        <taxon>Multicrustacea</taxon>
        <taxon>Hexanauplia</taxon>
        <taxon>Copepoda</taxon>
        <taxon>Siphonostomatoida</taxon>
        <taxon>Caligidae</taxon>
        <taxon>Lepeophtheirus</taxon>
    </lineage>
</organism>